<evidence type="ECO:0008006" key="2">
    <source>
        <dbReference type="Google" id="ProtNLM"/>
    </source>
</evidence>
<dbReference type="InterPro" id="IPR001353">
    <property type="entry name" value="Proteasome_sua/b"/>
</dbReference>
<name>A0A0E9TDD9_ANGAN</name>
<dbReference type="GO" id="GO:0051603">
    <property type="term" value="P:proteolysis involved in protein catabolic process"/>
    <property type="evidence" value="ECO:0007669"/>
    <property type="project" value="InterPro"/>
</dbReference>
<dbReference type="Gene3D" id="3.60.20.10">
    <property type="entry name" value="Glutamine Phosphoribosylpyrophosphate, subunit 1, domain 1"/>
    <property type="match status" value="1"/>
</dbReference>
<dbReference type="AlphaFoldDB" id="A0A0E9TDD9"/>
<reference evidence="1" key="1">
    <citation type="submission" date="2014-11" db="EMBL/GenBank/DDBJ databases">
        <authorList>
            <person name="Amaro Gonzalez C."/>
        </authorList>
    </citation>
    <scope>NUCLEOTIDE SEQUENCE</scope>
</reference>
<sequence>MTSPYVLETQHGGFNFENCCRNSQLQASSAQDIKLKAKKTGTTIAGVVFKDGVVLGADTRATVGGSGLR</sequence>
<accession>A0A0E9TDD9</accession>
<dbReference type="EMBL" id="GBXM01057672">
    <property type="protein sequence ID" value="JAH50905.1"/>
    <property type="molecule type" value="Transcribed_RNA"/>
</dbReference>
<dbReference type="InterPro" id="IPR029055">
    <property type="entry name" value="Ntn_hydrolases_N"/>
</dbReference>
<reference evidence="1" key="2">
    <citation type="journal article" date="2015" name="Fish Shellfish Immunol.">
        <title>Early steps in the European eel (Anguilla anguilla)-Vibrio vulnificus interaction in the gills: Role of the RtxA13 toxin.</title>
        <authorList>
            <person name="Callol A."/>
            <person name="Pajuelo D."/>
            <person name="Ebbesson L."/>
            <person name="Teles M."/>
            <person name="MacKenzie S."/>
            <person name="Amaro C."/>
        </authorList>
    </citation>
    <scope>NUCLEOTIDE SEQUENCE</scope>
</reference>
<organism evidence="1">
    <name type="scientific">Anguilla anguilla</name>
    <name type="common">European freshwater eel</name>
    <name type="synonym">Muraena anguilla</name>
    <dbReference type="NCBI Taxonomy" id="7936"/>
    <lineage>
        <taxon>Eukaryota</taxon>
        <taxon>Metazoa</taxon>
        <taxon>Chordata</taxon>
        <taxon>Craniata</taxon>
        <taxon>Vertebrata</taxon>
        <taxon>Euteleostomi</taxon>
        <taxon>Actinopterygii</taxon>
        <taxon>Neopterygii</taxon>
        <taxon>Teleostei</taxon>
        <taxon>Anguilliformes</taxon>
        <taxon>Anguillidae</taxon>
        <taxon>Anguilla</taxon>
    </lineage>
</organism>
<dbReference type="GO" id="GO:0005839">
    <property type="term" value="C:proteasome core complex"/>
    <property type="evidence" value="ECO:0007669"/>
    <property type="project" value="InterPro"/>
</dbReference>
<protein>
    <recommendedName>
        <fullName evidence="2">Proteasome endopeptidase complex</fullName>
    </recommendedName>
</protein>
<dbReference type="Pfam" id="PF00227">
    <property type="entry name" value="Proteasome"/>
    <property type="match status" value="1"/>
</dbReference>
<dbReference type="SUPFAM" id="SSF56235">
    <property type="entry name" value="N-terminal nucleophile aminohydrolases (Ntn hydrolases)"/>
    <property type="match status" value="1"/>
</dbReference>
<proteinExistence type="predicted"/>
<evidence type="ECO:0000313" key="1">
    <source>
        <dbReference type="EMBL" id="JAH50905.1"/>
    </source>
</evidence>